<dbReference type="AlphaFoldDB" id="A0A183ALG8"/>
<dbReference type="SUPFAM" id="SSF48371">
    <property type="entry name" value="ARM repeat"/>
    <property type="match status" value="1"/>
</dbReference>
<reference evidence="3" key="1">
    <citation type="submission" date="2016-06" db="UniProtKB">
        <authorList>
            <consortium name="WormBaseParasite"/>
        </authorList>
    </citation>
    <scope>IDENTIFICATION</scope>
</reference>
<dbReference type="WBParaSite" id="ECPE_0000782201-mRNA-1">
    <property type="protein sequence ID" value="ECPE_0000782201-mRNA-1"/>
    <property type="gene ID" value="ECPE_0000782201"/>
</dbReference>
<keyword evidence="2" id="KW-1185">Reference proteome</keyword>
<sequence length="310" mass="34367">MRSRSRPSSFLLTKVKAELLRNITAFTKHASIQTIEQHLVPILCDCLESSIADVQIVAMQSVGEMSGYFHQNELDDIVLPGVMQAYTKSPVNAPIRIHVLRTLTTLVRQISVTALQDHLIPFLLEITKLICVSNSNDARLRGRHRSRISSDLSMDNDKPTSDGTDSPIGIICEIWKSITSTRGNILEPNLIAKEIFPSILPHVLNKDLNIQEFRSVMSSLYGLLDCLDVSVAGSEESMDTTNYRIVPAVTVDAPTGREAESLSGDSPPRFNSKAQQFSAVNKEEHIDFRASFHSGEVNIIKKQDCMFSAS</sequence>
<dbReference type="InterPro" id="IPR011989">
    <property type="entry name" value="ARM-like"/>
</dbReference>
<dbReference type="Proteomes" id="UP000272942">
    <property type="component" value="Unassembled WGS sequence"/>
</dbReference>
<dbReference type="EMBL" id="UZAN01045099">
    <property type="protein sequence ID" value="VDP82070.1"/>
    <property type="molecule type" value="Genomic_DNA"/>
</dbReference>
<reference evidence="1 2" key="2">
    <citation type="submission" date="2018-11" db="EMBL/GenBank/DDBJ databases">
        <authorList>
            <consortium name="Pathogen Informatics"/>
        </authorList>
    </citation>
    <scope>NUCLEOTIDE SEQUENCE [LARGE SCALE GENOMIC DNA]</scope>
    <source>
        <strain evidence="1 2">Egypt</strain>
    </source>
</reference>
<organism evidence="3">
    <name type="scientific">Echinostoma caproni</name>
    <dbReference type="NCBI Taxonomy" id="27848"/>
    <lineage>
        <taxon>Eukaryota</taxon>
        <taxon>Metazoa</taxon>
        <taxon>Spiralia</taxon>
        <taxon>Lophotrochozoa</taxon>
        <taxon>Platyhelminthes</taxon>
        <taxon>Trematoda</taxon>
        <taxon>Digenea</taxon>
        <taxon>Plagiorchiida</taxon>
        <taxon>Echinostomata</taxon>
        <taxon>Echinostomatoidea</taxon>
        <taxon>Echinostomatidae</taxon>
        <taxon>Echinostoma</taxon>
    </lineage>
</organism>
<gene>
    <name evidence="1" type="ORF">ECPE_LOCUS7803</name>
</gene>
<accession>A0A183ALG8</accession>
<dbReference type="InterPro" id="IPR016024">
    <property type="entry name" value="ARM-type_fold"/>
</dbReference>
<proteinExistence type="predicted"/>
<name>A0A183ALG8_9TREM</name>
<dbReference type="OrthoDB" id="79687at2759"/>
<evidence type="ECO:0000313" key="2">
    <source>
        <dbReference type="Proteomes" id="UP000272942"/>
    </source>
</evidence>
<evidence type="ECO:0000313" key="1">
    <source>
        <dbReference type="EMBL" id="VDP82070.1"/>
    </source>
</evidence>
<protein>
    <submittedName>
        <fullName evidence="3">DUF3385 domain-containing protein</fullName>
    </submittedName>
</protein>
<evidence type="ECO:0000313" key="3">
    <source>
        <dbReference type="WBParaSite" id="ECPE_0000782201-mRNA-1"/>
    </source>
</evidence>
<dbReference type="Gene3D" id="1.25.10.10">
    <property type="entry name" value="Leucine-rich Repeat Variant"/>
    <property type="match status" value="1"/>
</dbReference>